<feature type="transmembrane region" description="Helical" evidence="1">
    <location>
        <begin position="626"/>
        <end position="647"/>
    </location>
</feature>
<feature type="transmembrane region" description="Helical" evidence="1">
    <location>
        <begin position="269"/>
        <end position="291"/>
    </location>
</feature>
<reference evidence="3 4" key="1">
    <citation type="submission" date="2016-12" db="EMBL/GenBank/DDBJ databases">
        <title>The draft genome sequence of Actinophytocola xinjiangensis.</title>
        <authorList>
            <person name="Wang W."/>
            <person name="Yuan L."/>
        </authorList>
    </citation>
    <scope>NUCLEOTIDE SEQUENCE [LARGE SCALE GENOMIC DNA]</scope>
    <source>
        <strain evidence="3 4">CGMCC 4.4663</strain>
    </source>
</reference>
<evidence type="ECO:0000313" key="4">
    <source>
        <dbReference type="Proteomes" id="UP000185696"/>
    </source>
</evidence>
<proteinExistence type="predicted"/>
<feature type="transmembrane region" description="Helical" evidence="1">
    <location>
        <begin position="427"/>
        <end position="448"/>
    </location>
</feature>
<protein>
    <recommendedName>
        <fullName evidence="5">Phospholipase A2-like protein</fullName>
    </recommendedName>
</protein>
<dbReference type="Proteomes" id="UP000185696">
    <property type="component" value="Unassembled WGS sequence"/>
</dbReference>
<gene>
    <name evidence="3" type="ORF">BLA60_11280</name>
</gene>
<dbReference type="GO" id="GO:0006644">
    <property type="term" value="P:phospholipid metabolic process"/>
    <property type="evidence" value="ECO:0007669"/>
    <property type="project" value="InterPro"/>
</dbReference>
<keyword evidence="1" id="KW-0812">Transmembrane</keyword>
<dbReference type="AlphaFoldDB" id="A0A7Z0WPQ7"/>
<feature type="chain" id="PRO_5038489171" description="Phospholipase A2-like protein" evidence="2">
    <location>
        <begin position="22"/>
        <end position="716"/>
    </location>
</feature>
<feature type="signal peptide" evidence="2">
    <location>
        <begin position="1"/>
        <end position="21"/>
    </location>
</feature>
<feature type="transmembrane region" description="Helical" evidence="1">
    <location>
        <begin position="460"/>
        <end position="483"/>
    </location>
</feature>
<keyword evidence="1" id="KW-0472">Membrane</keyword>
<dbReference type="RefSeq" id="WP_075132985.1">
    <property type="nucleotide sequence ID" value="NZ_MSIF01000004.1"/>
</dbReference>
<name>A0A7Z0WPQ7_9PSEU</name>
<keyword evidence="4" id="KW-1185">Reference proteome</keyword>
<feature type="transmembrane region" description="Helical" evidence="1">
    <location>
        <begin position="374"/>
        <end position="392"/>
    </location>
</feature>
<dbReference type="OrthoDB" id="3389925at2"/>
<dbReference type="Gene3D" id="1.20.90.10">
    <property type="entry name" value="Phospholipase A2 domain"/>
    <property type="match status" value="1"/>
</dbReference>
<dbReference type="GO" id="GO:0004623">
    <property type="term" value="F:phospholipase A2 activity"/>
    <property type="evidence" value="ECO:0007669"/>
    <property type="project" value="InterPro"/>
</dbReference>
<feature type="transmembrane region" description="Helical" evidence="1">
    <location>
        <begin position="237"/>
        <end position="257"/>
    </location>
</feature>
<keyword evidence="1" id="KW-1133">Transmembrane helix</keyword>
<dbReference type="EMBL" id="MSIF01000004">
    <property type="protein sequence ID" value="OLF11751.1"/>
    <property type="molecule type" value="Genomic_DNA"/>
</dbReference>
<evidence type="ECO:0000256" key="2">
    <source>
        <dbReference type="SAM" id="SignalP"/>
    </source>
</evidence>
<dbReference type="GO" id="GO:0050482">
    <property type="term" value="P:arachidonate secretion"/>
    <property type="evidence" value="ECO:0007669"/>
    <property type="project" value="InterPro"/>
</dbReference>
<dbReference type="InterPro" id="IPR036444">
    <property type="entry name" value="PLipase_A2_dom_sf"/>
</dbReference>
<keyword evidence="2" id="KW-0732">Signal</keyword>
<accession>A0A7Z0WPQ7</accession>
<sequence>MPRPLWLVAMLLAAAAFAVIASRPTPPVTSPPTGDVAKVAAAIEAQLDPAGGRDPIALLPDDFTEVSGREPIHLTAPDGTVRAVHPDGACSSPWGDTRWDYSVGCKAHDLGYDMLRYAEAKGQPLSTDLRERLDDRLSLDMHAQCGYNPRGSPASCEVVASLYTVGLVVNSWHQQWGPPKNEPVGPWSVAMVVITLLVVARAPAVVRRGPRRHRPRRALVPLALRPAERARAEYLRLLRAVALAGIVAAESLLAFTMRGDAEPGWVWPLTWLLQLVPLFFLAGGHATLLAWRATRAAGAGYGTYLVDRIGWLIRPVLAFVIAWLVIPLSLELLEAPDESVTAFSRLIVQPLWLLGLYLLVVALQPVTSWLHERLPVVTPVVLVAGVVGLSFVGGSLAAHVGGVLVALLFAQLACLYAAGTLWRVPRWLLVGVAVSAFAGLVVLTVFGAQPRLQLAEPTGYAAFAPSLAGVLLIGVVQLCLVVLPREPALRALATSPTARTVSVVRTAPMTVYLLYLCAMLVLEGLVGVASGGQIPGSGIEWLTRPRTLLAIGLVALPTLVTFLWFERERRGAPAPAETVEDLGVDPGPRRTWPDSVAAGLGVVYGVLGVLGFAVTGLSGWTQTSTLLGLPIDPMANLIHLLVGWYLVHCVHLQTAGRPGPWVVTAIAGVPPMLTTISGVGTAVHGATMVVALGVAFACVQPVRARPAGAGTVPVGR</sequence>
<evidence type="ECO:0000313" key="3">
    <source>
        <dbReference type="EMBL" id="OLF11751.1"/>
    </source>
</evidence>
<feature type="transmembrane region" description="Helical" evidence="1">
    <location>
        <begin position="187"/>
        <end position="206"/>
    </location>
</feature>
<feature type="transmembrane region" description="Helical" evidence="1">
    <location>
        <begin position="596"/>
        <end position="620"/>
    </location>
</feature>
<dbReference type="SUPFAM" id="SSF48619">
    <property type="entry name" value="Phospholipase A2, PLA2"/>
    <property type="match status" value="1"/>
</dbReference>
<feature type="transmembrane region" description="Helical" evidence="1">
    <location>
        <begin position="398"/>
        <end position="418"/>
    </location>
</feature>
<comment type="caution">
    <text evidence="3">The sequence shown here is derived from an EMBL/GenBank/DDBJ whole genome shotgun (WGS) entry which is preliminary data.</text>
</comment>
<feature type="transmembrane region" description="Helical" evidence="1">
    <location>
        <begin position="546"/>
        <end position="565"/>
    </location>
</feature>
<evidence type="ECO:0000256" key="1">
    <source>
        <dbReference type="SAM" id="Phobius"/>
    </source>
</evidence>
<evidence type="ECO:0008006" key="5">
    <source>
        <dbReference type="Google" id="ProtNLM"/>
    </source>
</evidence>
<feature type="transmembrane region" description="Helical" evidence="1">
    <location>
        <begin position="342"/>
        <end position="362"/>
    </location>
</feature>
<organism evidence="3 4">
    <name type="scientific">Actinophytocola xinjiangensis</name>
    <dbReference type="NCBI Taxonomy" id="485602"/>
    <lineage>
        <taxon>Bacteria</taxon>
        <taxon>Bacillati</taxon>
        <taxon>Actinomycetota</taxon>
        <taxon>Actinomycetes</taxon>
        <taxon>Pseudonocardiales</taxon>
        <taxon>Pseudonocardiaceae</taxon>
    </lineage>
</organism>
<feature type="transmembrane region" description="Helical" evidence="1">
    <location>
        <begin position="659"/>
        <end position="676"/>
    </location>
</feature>
<feature type="transmembrane region" description="Helical" evidence="1">
    <location>
        <begin position="311"/>
        <end position="330"/>
    </location>
</feature>
<feature type="transmembrane region" description="Helical" evidence="1">
    <location>
        <begin position="512"/>
        <end position="534"/>
    </location>
</feature>